<evidence type="ECO:0000256" key="1">
    <source>
        <dbReference type="ARBA" id="ARBA00004141"/>
    </source>
</evidence>
<organism evidence="7 8">
    <name type="scientific">Maridesulfovibrio hydrothermalis AM13 = DSM 14728</name>
    <dbReference type="NCBI Taxonomy" id="1121451"/>
    <lineage>
        <taxon>Bacteria</taxon>
        <taxon>Pseudomonadati</taxon>
        <taxon>Thermodesulfobacteriota</taxon>
        <taxon>Desulfovibrionia</taxon>
        <taxon>Desulfovibrionales</taxon>
        <taxon>Desulfovibrionaceae</taxon>
        <taxon>Maridesulfovibrio</taxon>
    </lineage>
</organism>
<feature type="transmembrane region" description="Helical" evidence="6">
    <location>
        <begin position="106"/>
        <end position="127"/>
    </location>
</feature>
<feature type="transmembrane region" description="Helical" evidence="6">
    <location>
        <begin position="172"/>
        <end position="195"/>
    </location>
</feature>
<feature type="transmembrane region" description="Helical" evidence="6">
    <location>
        <begin position="76"/>
        <end position="94"/>
    </location>
</feature>
<feature type="compositionally biased region" description="Basic and acidic residues" evidence="5">
    <location>
        <begin position="389"/>
        <end position="398"/>
    </location>
</feature>
<dbReference type="GO" id="GO:0030255">
    <property type="term" value="P:protein secretion by the type IV secretion system"/>
    <property type="evidence" value="ECO:0007669"/>
    <property type="project" value="InterPro"/>
</dbReference>
<evidence type="ECO:0000313" key="7">
    <source>
        <dbReference type="EMBL" id="CCO24018.1"/>
    </source>
</evidence>
<dbReference type="Pfam" id="PF04610">
    <property type="entry name" value="TrbL"/>
    <property type="match status" value="1"/>
</dbReference>
<protein>
    <submittedName>
        <fullName evidence="7">P-type conjugative transfer protein TrbL</fullName>
    </submittedName>
</protein>
<comment type="subcellular location">
    <subcellularLocation>
        <location evidence="1">Membrane</location>
        <topology evidence="1">Multi-pass membrane protein</topology>
    </subcellularLocation>
</comment>
<dbReference type="AlphaFoldDB" id="L0RB57"/>
<evidence type="ECO:0000256" key="3">
    <source>
        <dbReference type="ARBA" id="ARBA00022989"/>
    </source>
</evidence>
<dbReference type="GO" id="GO:0016020">
    <property type="term" value="C:membrane"/>
    <property type="evidence" value="ECO:0007669"/>
    <property type="project" value="UniProtKB-SubCell"/>
</dbReference>
<keyword evidence="2 6" id="KW-0812">Transmembrane</keyword>
<keyword evidence="3 6" id="KW-1133">Transmembrane helix</keyword>
<dbReference type="HOGENOM" id="CLU_677440_0_0_7"/>
<accession>L0RB57</accession>
<keyword evidence="8" id="KW-1185">Reference proteome</keyword>
<dbReference type="KEGG" id="dhy:DESAM_21741"/>
<feature type="region of interest" description="Disordered" evidence="5">
    <location>
        <begin position="380"/>
        <end position="406"/>
    </location>
</feature>
<dbReference type="EMBL" id="FO203522">
    <property type="protein sequence ID" value="CCO24018.1"/>
    <property type="molecule type" value="Genomic_DNA"/>
</dbReference>
<evidence type="ECO:0000256" key="5">
    <source>
        <dbReference type="SAM" id="MobiDB-lite"/>
    </source>
</evidence>
<dbReference type="NCBIfam" id="TIGR02783">
    <property type="entry name" value="TrbL_P"/>
    <property type="match status" value="1"/>
</dbReference>
<dbReference type="OrthoDB" id="5444062at2"/>
<keyword evidence="4 6" id="KW-0472">Membrane</keyword>
<gene>
    <name evidence="7" type="ORF">DESAM_21741</name>
</gene>
<feature type="transmembrane region" description="Helical" evidence="6">
    <location>
        <begin position="207"/>
        <end position="224"/>
    </location>
</feature>
<feature type="transmembrane region" description="Helical" evidence="6">
    <location>
        <begin position="271"/>
        <end position="289"/>
    </location>
</feature>
<evidence type="ECO:0000256" key="2">
    <source>
        <dbReference type="ARBA" id="ARBA00022692"/>
    </source>
</evidence>
<reference evidence="7 8" key="1">
    <citation type="submission" date="2012-10" db="EMBL/GenBank/DDBJ databases">
        <authorList>
            <person name="Genoscope - CEA"/>
        </authorList>
    </citation>
    <scope>NUCLEOTIDE SEQUENCE [LARGE SCALE GENOMIC DNA]</scope>
    <source>
        <strain evidence="8">AM13 / DSM 14728</strain>
    </source>
</reference>
<dbReference type="PATRIC" id="fig|1121451.3.peg.1980"/>
<evidence type="ECO:0000313" key="8">
    <source>
        <dbReference type="Proteomes" id="UP000010808"/>
    </source>
</evidence>
<name>L0RB57_9BACT</name>
<dbReference type="eggNOG" id="COG3846">
    <property type="taxonomic scope" value="Bacteria"/>
</dbReference>
<proteinExistence type="predicted"/>
<evidence type="ECO:0000256" key="4">
    <source>
        <dbReference type="ARBA" id="ARBA00023136"/>
    </source>
</evidence>
<evidence type="ECO:0000256" key="6">
    <source>
        <dbReference type="SAM" id="Phobius"/>
    </source>
</evidence>
<dbReference type="STRING" id="1121451.DESAM_21741"/>
<dbReference type="InterPro" id="IPR007688">
    <property type="entry name" value="Conjugal_tfr_TrbL/VirB6"/>
</dbReference>
<feature type="transmembrane region" description="Helical" evidence="6">
    <location>
        <begin position="22"/>
        <end position="42"/>
    </location>
</feature>
<dbReference type="Proteomes" id="UP000010808">
    <property type="component" value="Chromosome"/>
</dbReference>
<sequence length="406" mass="44140">MSFSFNFLNNIHLDQIFINRKVVWMLLGISIFSLFLAIDVYAQETVQPTQDTHLLSILLNKFQTEAGKWEPIIRGYSLSIFKYLLIIDFAWKGIRLVLKRAQLEEVVAEALLFIFFATFMLTTIYYYKEWSNSIINLFSHIAQEAGAPKASPTAVFEAGMEILTKIWGESSVWSPITSTILGLCAVAIIITFSMIAAQMMMVKCESFIVLNAGVILLGLGGAQVTREYAINFLRYGLSVALKLFVMQLLISLSMTFITAFMNVNSKNVEEIFVVLGASIIILALTMSLPDIVSGIVNGSHVSSGNTLSSAVTAVSAATMAAGRGVGSVFGGAVGAKRSVDSLREACSFANSAGKSGLGKLGHVARTGAKAMRENLYQGKTSGIRSSVKAQHDEFKMQQEDSGPSND</sequence>
<feature type="transmembrane region" description="Helical" evidence="6">
    <location>
        <begin position="244"/>
        <end position="264"/>
    </location>
</feature>
<dbReference type="InterPro" id="IPR014150">
    <property type="entry name" value="Conjugal_tfr_TrbL"/>
</dbReference>